<dbReference type="PROSITE" id="PS51330">
    <property type="entry name" value="DHFR_2"/>
    <property type="match status" value="1"/>
</dbReference>
<dbReference type="EC" id="1.5.1.3" evidence="2"/>
<evidence type="ECO:0000256" key="1">
    <source>
        <dbReference type="ARBA" id="ARBA00004903"/>
    </source>
</evidence>
<dbReference type="GO" id="GO:0005739">
    <property type="term" value="C:mitochondrion"/>
    <property type="evidence" value="ECO:0007669"/>
    <property type="project" value="TreeGrafter"/>
</dbReference>
<dbReference type="Pfam" id="PF00186">
    <property type="entry name" value="DHFR_1"/>
    <property type="match status" value="1"/>
</dbReference>
<sequence>MSNEIATPPATSLSDPPSPTDLPEYSTNRRPSNNPFNYPPVYHDDSEDENRNGTNPMASTTSIIKTTLTTIVPITFHPKPIYVIVATALKPSMGIGNQGTLPWSGIKGDMAFFRKLTTKVPESSAPGSLNALIMGRKTWESIPSKFRPLAGRLNVIITRGKVKELGRQVLDELQTSSESESWETQDLLLSTAATPSKSSEASSSEAPDANATVSTTVLLTPSSTTAKSAVLISSSLPRTLSLLSSSDSLPNSTVTPQKVFCIGGANLYSQILALSHVSAGAEDDADLSPTTTREPPAQKSSTSAEHTSDADSTAFDIRILQTQVHKLNGEAFECDTFFPEDITFSSSTSDWRAVSQRTLETWADGVDIPGSSPASAFDFNSSTDAERKDPSEDEADGWVRDDKAGVEYRVVGWERR</sequence>
<evidence type="ECO:0000256" key="5">
    <source>
        <dbReference type="ARBA" id="ARBA00022857"/>
    </source>
</evidence>
<keyword evidence="6" id="KW-0560">Oxidoreductase</keyword>
<feature type="compositionally biased region" description="Polar residues" evidence="8">
    <location>
        <begin position="25"/>
        <end position="36"/>
    </location>
</feature>
<keyword evidence="11" id="KW-1185">Reference proteome</keyword>
<feature type="compositionally biased region" description="Polar residues" evidence="8">
    <location>
        <begin position="372"/>
        <end position="383"/>
    </location>
</feature>
<dbReference type="GeneID" id="89979569"/>
<dbReference type="Gene3D" id="3.40.430.10">
    <property type="entry name" value="Dihydrofolate Reductase, subunit A"/>
    <property type="match status" value="1"/>
</dbReference>
<dbReference type="EMBL" id="JAVRRD010000057">
    <property type="protein sequence ID" value="KAK5043556.1"/>
    <property type="molecule type" value="Genomic_DNA"/>
</dbReference>
<feature type="domain" description="DHFR" evidence="9">
    <location>
        <begin position="80"/>
        <end position="415"/>
    </location>
</feature>
<dbReference type="GO" id="GO:0004146">
    <property type="term" value="F:dihydrofolate reductase activity"/>
    <property type="evidence" value="ECO:0007669"/>
    <property type="project" value="UniProtKB-EC"/>
</dbReference>
<dbReference type="GO" id="GO:0046654">
    <property type="term" value="P:tetrahydrofolate biosynthetic process"/>
    <property type="evidence" value="ECO:0007669"/>
    <property type="project" value="InterPro"/>
</dbReference>
<comment type="similarity">
    <text evidence="7">Belongs to the dihydrofolate reductase family.</text>
</comment>
<keyword evidence="5" id="KW-0521">NADP</keyword>
<dbReference type="GO" id="GO:0050661">
    <property type="term" value="F:NADP binding"/>
    <property type="evidence" value="ECO:0007669"/>
    <property type="project" value="InterPro"/>
</dbReference>
<evidence type="ECO:0000256" key="8">
    <source>
        <dbReference type="SAM" id="MobiDB-lite"/>
    </source>
</evidence>
<dbReference type="Proteomes" id="UP001358417">
    <property type="component" value="Unassembled WGS sequence"/>
</dbReference>
<evidence type="ECO:0000259" key="9">
    <source>
        <dbReference type="PROSITE" id="PS51330"/>
    </source>
</evidence>
<evidence type="ECO:0000256" key="6">
    <source>
        <dbReference type="ARBA" id="ARBA00023002"/>
    </source>
</evidence>
<dbReference type="SUPFAM" id="SSF53597">
    <property type="entry name" value="Dihydrofolate reductase-like"/>
    <property type="match status" value="1"/>
</dbReference>
<dbReference type="AlphaFoldDB" id="A0AAV9MRR9"/>
<organism evidence="10 11">
    <name type="scientific">Exophiala bonariae</name>
    <dbReference type="NCBI Taxonomy" id="1690606"/>
    <lineage>
        <taxon>Eukaryota</taxon>
        <taxon>Fungi</taxon>
        <taxon>Dikarya</taxon>
        <taxon>Ascomycota</taxon>
        <taxon>Pezizomycotina</taxon>
        <taxon>Eurotiomycetes</taxon>
        <taxon>Chaetothyriomycetidae</taxon>
        <taxon>Chaetothyriales</taxon>
        <taxon>Herpotrichiellaceae</taxon>
        <taxon>Exophiala</taxon>
    </lineage>
</organism>
<dbReference type="GO" id="GO:0046655">
    <property type="term" value="P:folic acid metabolic process"/>
    <property type="evidence" value="ECO:0007669"/>
    <property type="project" value="TreeGrafter"/>
</dbReference>
<dbReference type="PRINTS" id="PR00070">
    <property type="entry name" value="DHFR"/>
</dbReference>
<dbReference type="InterPro" id="IPR012259">
    <property type="entry name" value="DHFR"/>
</dbReference>
<evidence type="ECO:0000256" key="2">
    <source>
        <dbReference type="ARBA" id="ARBA00012856"/>
    </source>
</evidence>
<feature type="region of interest" description="Disordered" evidence="8">
    <location>
        <begin position="366"/>
        <end position="398"/>
    </location>
</feature>
<dbReference type="PANTHER" id="PTHR48069">
    <property type="entry name" value="DIHYDROFOLATE REDUCTASE"/>
    <property type="match status" value="1"/>
</dbReference>
<evidence type="ECO:0000256" key="4">
    <source>
        <dbReference type="ARBA" id="ARBA00022563"/>
    </source>
</evidence>
<dbReference type="GO" id="GO:0046452">
    <property type="term" value="P:dihydrofolate metabolic process"/>
    <property type="evidence" value="ECO:0007669"/>
    <property type="project" value="TreeGrafter"/>
</dbReference>
<proteinExistence type="inferred from homology"/>
<comment type="caution">
    <text evidence="10">The sequence shown here is derived from an EMBL/GenBank/DDBJ whole genome shotgun (WGS) entry which is preliminary data.</text>
</comment>
<dbReference type="CDD" id="cd00209">
    <property type="entry name" value="DHFR"/>
    <property type="match status" value="1"/>
</dbReference>
<dbReference type="InterPro" id="IPR017925">
    <property type="entry name" value="DHFR_CS"/>
</dbReference>
<feature type="region of interest" description="Disordered" evidence="8">
    <location>
        <begin position="1"/>
        <end position="58"/>
    </location>
</feature>
<dbReference type="RefSeq" id="XP_064699942.1">
    <property type="nucleotide sequence ID" value="XM_064854948.1"/>
</dbReference>
<feature type="compositionally biased region" description="Polar residues" evidence="8">
    <location>
        <begin position="288"/>
        <end position="305"/>
    </location>
</feature>
<dbReference type="GO" id="GO:0006730">
    <property type="term" value="P:one-carbon metabolic process"/>
    <property type="evidence" value="ECO:0007669"/>
    <property type="project" value="UniProtKB-KW"/>
</dbReference>
<reference evidence="10 11" key="1">
    <citation type="submission" date="2023-08" db="EMBL/GenBank/DDBJ databases">
        <title>Black Yeasts Isolated from many extreme environments.</title>
        <authorList>
            <person name="Coleine C."/>
            <person name="Stajich J.E."/>
            <person name="Selbmann L."/>
        </authorList>
    </citation>
    <scope>NUCLEOTIDE SEQUENCE [LARGE SCALE GENOMIC DNA]</scope>
    <source>
        <strain evidence="10 11">CCFEE 5792</strain>
    </source>
</reference>
<dbReference type="PROSITE" id="PS00075">
    <property type="entry name" value="DHFR_1"/>
    <property type="match status" value="1"/>
</dbReference>
<keyword evidence="4" id="KW-0554">One-carbon metabolism</keyword>
<dbReference type="InterPro" id="IPR001796">
    <property type="entry name" value="DHFR_dom"/>
</dbReference>
<feature type="compositionally biased region" description="Low complexity" evidence="8">
    <location>
        <begin position="1"/>
        <end position="15"/>
    </location>
</feature>
<evidence type="ECO:0000256" key="7">
    <source>
        <dbReference type="RuleBase" id="RU004474"/>
    </source>
</evidence>
<gene>
    <name evidence="10" type="ORF">LTR84_011416</name>
</gene>
<name>A0AAV9MRR9_9EURO</name>
<comment type="pathway">
    <text evidence="1">Cofactor biosynthesis; tetrahydrofolate biosynthesis; 5,6,7,8-tetrahydrofolate from 7,8-dihydrofolate: step 1/1.</text>
</comment>
<dbReference type="PANTHER" id="PTHR48069:SF3">
    <property type="entry name" value="DIHYDROFOLATE REDUCTASE"/>
    <property type="match status" value="1"/>
</dbReference>
<evidence type="ECO:0000313" key="11">
    <source>
        <dbReference type="Proteomes" id="UP001358417"/>
    </source>
</evidence>
<evidence type="ECO:0000313" key="10">
    <source>
        <dbReference type="EMBL" id="KAK5043556.1"/>
    </source>
</evidence>
<accession>A0AAV9MRR9</accession>
<dbReference type="InterPro" id="IPR024072">
    <property type="entry name" value="DHFR-like_dom_sf"/>
</dbReference>
<protein>
    <recommendedName>
        <fullName evidence="3">Dihydrofolate reductase</fullName>
        <ecNumber evidence="2">1.5.1.3</ecNumber>
    </recommendedName>
</protein>
<feature type="region of interest" description="Disordered" evidence="8">
    <location>
        <begin position="282"/>
        <end position="310"/>
    </location>
</feature>
<evidence type="ECO:0000256" key="3">
    <source>
        <dbReference type="ARBA" id="ARBA00018886"/>
    </source>
</evidence>